<reference evidence="1" key="1">
    <citation type="submission" date="2021-01" db="EMBL/GenBank/DDBJ databases">
        <authorList>
            <person name="Corre E."/>
            <person name="Pelletier E."/>
            <person name="Niang G."/>
            <person name="Scheremetjew M."/>
            <person name="Finn R."/>
            <person name="Kale V."/>
            <person name="Holt S."/>
            <person name="Cochrane G."/>
            <person name="Meng A."/>
            <person name="Brown T."/>
            <person name="Cohen L."/>
        </authorList>
    </citation>
    <scope>NUCLEOTIDE SEQUENCE</scope>
    <source>
        <strain evidence="1">Clade-D-RCC2572</strain>
    </source>
</reference>
<dbReference type="AlphaFoldDB" id="A0A7S0KFM1"/>
<dbReference type="EMBL" id="HBEW01001550">
    <property type="protein sequence ID" value="CAD8577661.1"/>
    <property type="molecule type" value="Transcribed_RNA"/>
</dbReference>
<sequence>MKRCRFDEVGCLKSEHTKPKLYVGRILWTRILGGRIPAWSMKLKYACKSYLGNELLEFERYICSNLRTLSIVLKSIDHKSPCASNSGVMCTSSLVQSDLPPQLPC</sequence>
<evidence type="ECO:0000313" key="1">
    <source>
        <dbReference type="EMBL" id="CAD8577661.1"/>
    </source>
</evidence>
<accession>A0A7S0KFM1</accession>
<organism evidence="1">
    <name type="scientific">Ostreococcus mediterraneus</name>
    <dbReference type="NCBI Taxonomy" id="1486918"/>
    <lineage>
        <taxon>Eukaryota</taxon>
        <taxon>Viridiplantae</taxon>
        <taxon>Chlorophyta</taxon>
        <taxon>Mamiellophyceae</taxon>
        <taxon>Mamiellales</taxon>
        <taxon>Bathycoccaceae</taxon>
        <taxon>Ostreococcus</taxon>
    </lineage>
</organism>
<name>A0A7S0KFM1_9CHLO</name>
<protein>
    <submittedName>
        <fullName evidence="1">Uncharacterized protein</fullName>
    </submittedName>
</protein>
<gene>
    <name evidence="1" type="ORF">OMED0929_LOCUS1316</name>
</gene>
<proteinExistence type="predicted"/>